<keyword evidence="5 9" id="KW-0472">Membrane</keyword>
<evidence type="ECO:0000256" key="7">
    <source>
        <dbReference type="ARBA" id="ARBA00023224"/>
    </source>
</evidence>
<evidence type="ECO:0000256" key="4">
    <source>
        <dbReference type="ARBA" id="ARBA00023040"/>
    </source>
</evidence>
<dbReference type="Proteomes" id="UP001163046">
    <property type="component" value="Unassembled WGS sequence"/>
</dbReference>
<evidence type="ECO:0000259" key="10">
    <source>
        <dbReference type="PROSITE" id="PS50262"/>
    </source>
</evidence>
<keyword evidence="2 8" id="KW-0812">Transmembrane</keyword>
<feature type="transmembrane region" description="Helical" evidence="9">
    <location>
        <begin position="176"/>
        <end position="197"/>
    </location>
</feature>
<dbReference type="Pfam" id="PF00001">
    <property type="entry name" value="7tm_1"/>
    <property type="match status" value="1"/>
</dbReference>
<evidence type="ECO:0000256" key="8">
    <source>
        <dbReference type="RuleBase" id="RU000688"/>
    </source>
</evidence>
<comment type="caution">
    <text evidence="11">The sequence shown here is derived from an EMBL/GenBank/DDBJ whole genome shotgun (WGS) entry which is preliminary data.</text>
</comment>
<evidence type="ECO:0000313" key="12">
    <source>
        <dbReference type="Proteomes" id="UP001163046"/>
    </source>
</evidence>
<feature type="transmembrane region" description="Helical" evidence="9">
    <location>
        <begin position="87"/>
        <end position="108"/>
    </location>
</feature>
<protein>
    <recommendedName>
        <fullName evidence="10">G-protein coupled receptors family 1 profile domain-containing protein</fullName>
    </recommendedName>
</protein>
<dbReference type="GO" id="GO:0004930">
    <property type="term" value="F:G protein-coupled receptor activity"/>
    <property type="evidence" value="ECO:0007669"/>
    <property type="project" value="UniProtKB-KW"/>
</dbReference>
<accession>A0A9W9ZNV3</accession>
<gene>
    <name evidence="11" type="ORF">OS493_017516</name>
</gene>
<proteinExistence type="inferred from homology"/>
<reference evidence="11" key="1">
    <citation type="submission" date="2023-01" db="EMBL/GenBank/DDBJ databases">
        <title>Genome assembly of the deep-sea coral Lophelia pertusa.</title>
        <authorList>
            <person name="Herrera S."/>
            <person name="Cordes E."/>
        </authorList>
    </citation>
    <scope>NUCLEOTIDE SEQUENCE</scope>
    <source>
        <strain evidence="11">USNM1676648</strain>
        <tissue evidence="11">Polyp</tissue>
    </source>
</reference>
<keyword evidence="7 8" id="KW-0807">Transducer</keyword>
<organism evidence="11 12">
    <name type="scientific">Desmophyllum pertusum</name>
    <dbReference type="NCBI Taxonomy" id="174260"/>
    <lineage>
        <taxon>Eukaryota</taxon>
        <taxon>Metazoa</taxon>
        <taxon>Cnidaria</taxon>
        <taxon>Anthozoa</taxon>
        <taxon>Hexacorallia</taxon>
        <taxon>Scleractinia</taxon>
        <taxon>Caryophylliina</taxon>
        <taxon>Caryophylliidae</taxon>
        <taxon>Desmophyllum</taxon>
    </lineage>
</organism>
<keyword evidence="4 8" id="KW-0297">G-protein coupled receptor</keyword>
<keyword evidence="12" id="KW-1185">Reference proteome</keyword>
<name>A0A9W9ZNV3_9CNID</name>
<feature type="transmembrane region" description="Helical" evidence="9">
    <location>
        <begin position="44"/>
        <end position="67"/>
    </location>
</feature>
<dbReference type="SUPFAM" id="SSF81321">
    <property type="entry name" value="Family A G protein-coupled receptor-like"/>
    <property type="match status" value="1"/>
</dbReference>
<dbReference type="EMBL" id="MU825882">
    <property type="protein sequence ID" value="KAJ7385143.1"/>
    <property type="molecule type" value="Genomic_DNA"/>
</dbReference>
<dbReference type="FunFam" id="1.20.1070.10:FF:000291">
    <property type="entry name" value="Predicted protein"/>
    <property type="match status" value="1"/>
</dbReference>
<dbReference type="PANTHER" id="PTHR45695:SF9">
    <property type="entry name" value="LEUCOKININ RECEPTOR"/>
    <property type="match status" value="1"/>
</dbReference>
<comment type="similarity">
    <text evidence="8">Belongs to the G-protein coupled receptor 1 family.</text>
</comment>
<evidence type="ECO:0000256" key="5">
    <source>
        <dbReference type="ARBA" id="ARBA00023136"/>
    </source>
</evidence>
<feature type="transmembrane region" description="Helical" evidence="9">
    <location>
        <begin position="263"/>
        <end position="287"/>
    </location>
</feature>
<evidence type="ECO:0000256" key="9">
    <source>
        <dbReference type="SAM" id="Phobius"/>
    </source>
</evidence>
<comment type="subcellular location">
    <subcellularLocation>
        <location evidence="1">Membrane</location>
        <topology evidence="1">Multi-pass membrane protein</topology>
    </subcellularLocation>
</comment>
<dbReference type="PANTHER" id="PTHR45695">
    <property type="entry name" value="LEUCOKININ RECEPTOR-RELATED"/>
    <property type="match status" value="1"/>
</dbReference>
<dbReference type="AlphaFoldDB" id="A0A9W9ZNV3"/>
<dbReference type="PRINTS" id="PR00237">
    <property type="entry name" value="GPCRRHODOPSN"/>
</dbReference>
<dbReference type="PROSITE" id="PS50262">
    <property type="entry name" value="G_PROTEIN_RECEP_F1_2"/>
    <property type="match status" value="1"/>
</dbReference>
<dbReference type="GO" id="GO:0005886">
    <property type="term" value="C:plasma membrane"/>
    <property type="evidence" value="ECO:0007669"/>
    <property type="project" value="TreeGrafter"/>
</dbReference>
<dbReference type="InterPro" id="IPR017452">
    <property type="entry name" value="GPCR_Rhodpsn_7TM"/>
</dbReference>
<evidence type="ECO:0000256" key="3">
    <source>
        <dbReference type="ARBA" id="ARBA00022989"/>
    </source>
</evidence>
<evidence type="ECO:0000313" key="11">
    <source>
        <dbReference type="EMBL" id="KAJ7385143.1"/>
    </source>
</evidence>
<feature type="transmembrane region" description="Helical" evidence="9">
    <location>
        <begin position="6"/>
        <end position="32"/>
    </location>
</feature>
<feature type="domain" description="G-protein coupled receptors family 1 profile" evidence="10">
    <location>
        <begin position="23"/>
        <end position="284"/>
    </location>
</feature>
<dbReference type="Gene3D" id="1.20.1070.10">
    <property type="entry name" value="Rhodopsin 7-helix transmembrane proteins"/>
    <property type="match status" value="1"/>
</dbReference>
<keyword evidence="3 9" id="KW-1133">Transmembrane helix</keyword>
<dbReference type="CDD" id="cd00637">
    <property type="entry name" value="7tm_classA_rhodopsin-like"/>
    <property type="match status" value="1"/>
</dbReference>
<evidence type="ECO:0000256" key="6">
    <source>
        <dbReference type="ARBA" id="ARBA00023170"/>
    </source>
</evidence>
<feature type="transmembrane region" description="Helical" evidence="9">
    <location>
        <begin position="129"/>
        <end position="149"/>
    </location>
</feature>
<evidence type="ECO:0000256" key="1">
    <source>
        <dbReference type="ARBA" id="ARBA00004141"/>
    </source>
</evidence>
<dbReference type="SMART" id="SM01381">
    <property type="entry name" value="7TM_GPCR_Srsx"/>
    <property type="match status" value="1"/>
</dbReference>
<sequence>MISTEVTVLTVVYVVTMLVAFIGNTLLIYIVWKKPDVRSLTSAMFVNMAVADLLVTLVVMPYSVAHLHTGGKWLIVKGLAGEITCRAVFFVGMLSITASIICLTSMALDRCVAVVYPLRRLQWFRKPKFLVPLIWILSSALMSICLVITDFNPETAMCEYNFRILPGDVPQAIRGIFIYLFIVNYLIPLSATSILYAKTAHTLWFRQVPGHRYSQSRRQQEITKRRVVRMLIIVVTAFALCWLPGQVYQLIRAVTAWANNFPALVMILCYWLGHANSAFNPWLYILLSKRLNTALTRMARRRFSRESTGSLKTKTIKITAHGAMAEACL</sequence>
<feature type="transmembrane region" description="Helical" evidence="9">
    <location>
        <begin position="227"/>
        <end position="251"/>
    </location>
</feature>
<dbReference type="PROSITE" id="PS00237">
    <property type="entry name" value="G_PROTEIN_RECEP_F1_1"/>
    <property type="match status" value="1"/>
</dbReference>
<keyword evidence="6 8" id="KW-0675">Receptor</keyword>
<dbReference type="InterPro" id="IPR000276">
    <property type="entry name" value="GPCR_Rhodpsn"/>
</dbReference>
<evidence type="ECO:0000256" key="2">
    <source>
        <dbReference type="ARBA" id="ARBA00022692"/>
    </source>
</evidence>
<dbReference type="OrthoDB" id="5956774at2759"/>